<accession>A0ABM3ZUG4</accession>
<evidence type="ECO:0000256" key="5">
    <source>
        <dbReference type="ARBA" id="ARBA00022692"/>
    </source>
</evidence>
<keyword evidence="5 11" id="KW-0812">Transmembrane</keyword>
<dbReference type="PRINTS" id="PR00019">
    <property type="entry name" value="LEURICHRPT"/>
</dbReference>
<evidence type="ECO:0000313" key="13">
    <source>
        <dbReference type="Proteomes" id="UP001652623"/>
    </source>
</evidence>
<keyword evidence="3" id="KW-1003">Cell membrane</keyword>
<dbReference type="SUPFAM" id="SSF52058">
    <property type="entry name" value="L domain-like"/>
    <property type="match status" value="1"/>
</dbReference>
<keyword evidence="13" id="KW-1185">Reference proteome</keyword>
<evidence type="ECO:0000256" key="11">
    <source>
        <dbReference type="SAM" id="Phobius"/>
    </source>
</evidence>
<keyword evidence="8 11" id="KW-0472">Membrane</keyword>
<dbReference type="GeneID" id="132799691"/>
<evidence type="ECO:0000256" key="10">
    <source>
        <dbReference type="ARBA" id="ARBA00023180"/>
    </source>
</evidence>
<keyword evidence="6" id="KW-0677">Repeat</keyword>
<evidence type="ECO:0000256" key="1">
    <source>
        <dbReference type="ARBA" id="ARBA00004251"/>
    </source>
</evidence>
<dbReference type="InterPro" id="IPR032675">
    <property type="entry name" value="LRR_dom_sf"/>
</dbReference>
<comment type="subcellular location">
    <subcellularLocation>
        <location evidence="1">Cell membrane</location>
        <topology evidence="1">Single-pass type I membrane protein</topology>
    </subcellularLocation>
</comment>
<evidence type="ECO:0000256" key="3">
    <source>
        <dbReference type="ARBA" id="ARBA00022475"/>
    </source>
</evidence>
<evidence type="ECO:0000256" key="4">
    <source>
        <dbReference type="ARBA" id="ARBA00022614"/>
    </source>
</evidence>
<dbReference type="InterPro" id="IPR001611">
    <property type="entry name" value="Leu-rich_rpt"/>
</dbReference>
<evidence type="ECO:0000313" key="14">
    <source>
        <dbReference type="RefSeq" id="XP_060668126.1"/>
    </source>
</evidence>
<evidence type="ECO:0000256" key="8">
    <source>
        <dbReference type="ARBA" id="ARBA00023136"/>
    </source>
</evidence>
<feature type="chain" id="PRO_5046338740" evidence="12">
    <location>
        <begin position="20"/>
        <end position="306"/>
    </location>
</feature>
<evidence type="ECO:0000256" key="7">
    <source>
        <dbReference type="ARBA" id="ARBA00022989"/>
    </source>
</evidence>
<evidence type="ECO:0000256" key="6">
    <source>
        <dbReference type="ARBA" id="ARBA00022737"/>
    </source>
</evidence>
<sequence>MPLIYLTTISVANFLRVWATPGQVPRSLANCRELEYLNVGNNLIGDTFPFWLATLPELKVLMLSFNEFYGAIWNDETDHSFPKLRIIDLSHNHFSGGLPLKYFQYFNAMKVVYSSSKLKYMQLNQSFDLQAYKINRNFGYSVTLTNKGIKMTYTKIQELLTAIDFSSNEFEGEIPELLGNLKGLSLLNLSNNKLVGGIPASLGSIEELETLDLSRNKLSGEIPQQLTKAQLPQLLQCKHVNTEASSPPSRAVDNGESSENGVELDWKAVLMGYGSGVVFGGVIGYIVIQKKLDWFLDAFRIRRRVM</sequence>
<feature type="signal peptide" evidence="12">
    <location>
        <begin position="1"/>
        <end position="19"/>
    </location>
</feature>
<evidence type="ECO:0000256" key="9">
    <source>
        <dbReference type="ARBA" id="ARBA00023170"/>
    </source>
</evidence>
<dbReference type="Pfam" id="PF13855">
    <property type="entry name" value="LRR_8"/>
    <property type="match status" value="1"/>
</dbReference>
<dbReference type="PANTHER" id="PTHR27004">
    <property type="entry name" value="RECEPTOR-LIKE PROTEIN 12 ISOFORM X1"/>
    <property type="match status" value="1"/>
</dbReference>
<reference evidence="14" key="1">
    <citation type="submission" date="2025-08" db="UniProtKB">
        <authorList>
            <consortium name="RefSeq"/>
        </authorList>
    </citation>
    <scope>IDENTIFICATION</scope>
    <source>
        <tissue evidence="14">Seedling</tissue>
    </source>
</reference>
<keyword evidence="7 11" id="KW-1133">Transmembrane helix</keyword>
<keyword evidence="10" id="KW-0325">Glycoprotein</keyword>
<gene>
    <name evidence="14" type="primary">LOC132799691</name>
</gene>
<dbReference type="Pfam" id="PF00560">
    <property type="entry name" value="LRR_1"/>
    <property type="match status" value="3"/>
</dbReference>
<dbReference type="Proteomes" id="UP001652623">
    <property type="component" value="Chromosome 10"/>
</dbReference>
<dbReference type="PANTHER" id="PTHR27004:SF460">
    <property type="entry name" value="RECEPTOR-LIKE PROTEIN 33"/>
    <property type="match status" value="1"/>
</dbReference>
<feature type="transmembrane region" description="Helical" evidence="11">
    <location>
        <begin position="268"/>
        <end position="288"/>
    </location>
</feature>
<name>A0ABM3ZUG4_ZIZJJ</name>
<protein>
    <submittedName>
        <fullName evidence="14">Receptor-like protein 33</fullName>
    </submittedName>
</protein>
<comment type="similarity">
    <text evidence="2">Belongs to the RLP family.</text>
</comment>
<keyword evidence="9" id="KW-0675">Receptor</keyword>
<keyword evidence="4" id="KW-0433">Leucine-rich repeat</keyword>
<dbReference type="Gene3D" id="3.80.10.10">
    <property type="entry name" value="Ribonuclease Inhibitor"/>
    <property type="match status" value="1"/>
</dbReference>
<evidence type="ECO:0000256" key="2">
    <source>
        <dbReference type="ARBA" id="ARBA00009592"/>
    </source>
</evidence>
<proteinExistence type="inferred from homology"/>
<evidence type="ECO:0000256" key="12">
    <source>
        <dbReference type="SAM" id="SignalP"/>
    </source>
</evidence>
<keyword evidence="12" id="KW-0732">Signal</keyword>
<dbReference type="RefSeq" id="XP_060668126.1">
    <property type="nucleotide sequence ID" value="XM_060812143.1"/>
</dbReference>
<organism evidence="13 14">
    <name type="scientific">Ziziphus jujuba</name>
    <name type="common">Chinese jujube</name>
    <name type="synonym">Ziziphus sativa</name>
    <dbReference type="NCBI Taxonomy" id="326968"/>
    <lineage>
        <taxon>Eukaryota</taxon>
        <taxon>Viridiplantae</taxon>
        <taxon>Streptophyta</taxon>
        <taxon>Embryophyta</taxon>
        <taxon>Tracheophyta</taxon>
        <taxon>Spermatophyta</taxon>
        <taxon>Magnoliopsida</taxon>
        <taxon>eudicotyledons</taxon>
        <taxon>Gunneridae</taxon>
        <taxon>Pentapetalae</taxon>
        <taxon>rosids</taxon>
        <taxon>fabids</taxon>
        <taxon>Rosales</taxon>
        <taxon>Rhamnaceae</taxon>
        <taxon>Paliureae</taxon>
        <taxon>Ziziphus</taxon>
    </lineage>
</organism>